<protein>
    <submittedName>
        <fullName evidence="3">Uncharacterized protein</fullName>
    </submittedName>
</protein>
<sequence>MNKYYQTEKFKAILNTYEELQQGNIGGFLDAEELTDIAEYYHYKGMMKEMMDTLNYTINIFPGAVAPIVLKARVELFHNHNLKAAQNLAEEVEDTNDMEYIYLMAETLLYQDKASEANAFINEHYSQLSDNAERDEYATEVASFFLDYSKPELAKRWLDKVMKKDTDYYKETNARLLKEEGKYEESEDIYNHLLDNNPYASEYWNELAQSQILHKDYNGAVTSSEYAIAINPEDDDATLNKATALFALNNYEEALKYYLRYKELVPFGDTSSVDITIGHILLSMEDDEKAKEYFEHGYMISEDKPTTLIHIAISTFENGYTSYAYDILKTIIGNCEEKWKLGYGYLARCCYELMKEDEFKKYLAIAVERNPEESTDLLGDLFPEGTEPKDYPTTPLLEFI</sequence>
<dbReference type="Pfam" id="PF14559">
    <property type="entry name" value="TPR_19"/>
    <property type="match status" value="1"/>
</dbReference>
<dbReference type="SMART" id="SM00028">
    <property type="entry name" value="TPR"/>
    <property type="match status" value="4"/>
</dbReference>
<dbReference type="SUPFAM" id="SSF48452">
    <property type="entry name" value="TPR-like"/>
    <property type="match status" value="1"/>
</dbReference>
<dbReference type="InterPro" id="IPR019734">
    <property type="entry name" value="TPR_rpt"/>
</dbReference>
<dbReference type="EMBL" id="JRNQ01000019">
    <property type="protein sequence ID" value="KGF45108.1"/>
    <property type="molecule type" value="Genomic_DNA"/>
</dbReference>
<gene>
    <name evidence="3" type="ORF">HMPREF0647_03950</name>
</gene>
<keyword evidence="2" id="KW-0802">TPR repeat</keyword>
<dbReference type="AlphaFoldDB" id="A0A096ADB7"/>
<dbReference type="Pfam" id="PF13181">
    <property type="entry name" value="TPR_8"/>
    <property type="match status" value="1"/>
</dbReference>
<keyword evidence="1" id="KW-0677">Repeat</keyword>
<dbReference type="PANTHER" id="PTHR44943:SF8">
    <property type="entry name" value="TPR REPEAT-CONTAINING PROTEIN MJ0263"/>
    <property type="match status" value="1"/>
</dbReference>
<dbReference type="PANTHER" id="PTHR44943">
    <property type="entry name" value="CELLULOSE SYNTHASE OPERON PROTEIN C"/>
    <property type="match status" value="1"/>
</dbReference>
<organism evidence="3 4">
    <name type="scientific">Prevotella bivia DNF00320</name>
    <dbReference type="NCBI Taxonomy" id="1401068"/>
    <lineage>
        <taxon>Bacteria</taxon>
        <taxon>Pseudomonadati</taxon>
        <taxon>Bacteroidota</taxon>
        <taxon>Bacteroidia</taxon>
        <taxon>Bacteroidales</taxon>
        <taxon>Prevotellaceae</taxon>
        <taxon>Prevotella</taxon>
    </lineage>
</organism>
<dbReference type="Proteomes" id="UP000029525">
    <property type="component" value="Unassembled WGS sequence"/>
</dbReference>
<evidence type="ECO:0000256" key="1">
    <source>
        <dbReference type="ARBA" id="ARBA00022737"/>
    </source>
</evidence>
<dbReference type="InterPro" id="IPR011990">
    <property type="entry name" value="TPR-like_helical_dom_sf"/>
</dbReference>
<dbReference type="RefSeq" id="WP_036866502.1">
    <property type="nucleotide sequence ID" value="NZ_JRNQ01000019.1"/>
</dbReference>
<reference evidence="3 4" key="1">
    <citation type="submission" date="2014-07" db="EMBL/GenBank/DDBJ databases">
        <authorList>
            <person name="McCorrison J."/>
            <person name="Sanka R."/>
            <person name="Torralba M."/>
            <person name="Gillis M."/>
            <person name="Haft D.H."/>
            <person name="Methe B."/>
            <person name="Sutton G."/>
            <person name="Nelson K.E."/>
        </authorList>
    </citation>
    <scope>NUCLEOTIDE SEQUENCE [LARGE SCALE GENOMIC DNA]</scope>
    <source>
        <strain evidence="3 4">DNF00320</strain>
    </source>
</reference>
<evidence type="ECO:0000313" key="3">
    <source>
        <dbReference type="EMBL" id="KGF45108.1"/>
    </source>
</evidence>
<comment type="caution">
    <text evidence="3">The sequence shown here is derived from an EMBL/GenBank/DDBJ whole genome shotgun (WGS) entry which is preliminary data.</text>
</comment>
<evidence type="ECO:0000256" key="2">
    <source>
        <dbReference type="ARBA" id="ARBA00022803"/>
    </source>
</evidence>
<dbReference type="OrthoDB" id="9803982at2"/>
<dbReference type="Gene3D" id="1.25.40.10">
    <property type="entry name" value="Tetratricopeptide repeat domain"/>
    <property type="match status" value="1"/>
</dbReference>
<evidence type="ECO:0000313" key="4">
    <source>
        <dbReference type="Proteomes" id="UP000029525"/>
    </source>
</evidence>
<name>A0A096ADB7_9BACT</name>
<dbReference type="InterPro" id="IPR051685">
    <property type="entry name" value="Ycf3/AcsC/BcsC/TPR_MFPF"/>
</dbReference>
<proteinExistence type="predicted"/>
<accession>A0A096ADB7</accession>